<dbReference type="GO" id="GO:0009253">
    <property type="term" value="P:peptidoglycan catabolic process"/>
    <property type="evidence" value="ECO:0007669"/>
    <property type="project" value="InterPro"/>
</dbReference>
<evidence type="ECO:0000256" key="1">
    <source>
        <dbReference type="ARBA" id="ARBA00001561"/>
    </source>
</evidence>
<evidence type="ECO:0000256" key="6">
    <source>
        <dbReference type="ARBA" id="ARBA00023287"/>
    </source>
</evidence>
<sequence length="164" mass="18173">MEIVQNFIPVGRKNRPGTPLHGPKFITIHDTANDANGANALNHAEYLKGDEAANKPVSWHYTVDDKRAVQHLPNTEKGFHAGDGGEGPGNTSSIGIEICENRDGNRGKAEDNAAELAAKLLNNYNLNIEALVQHHKWTGKNCPHIIRERPNGWEQFIEKVKEKL</sequence>
<proteinExistence type="inferred from homology"/>
<keyword evidence="6" id="KW-0178">Competence</keyword>
<keyword evidence="5" id="KW-0749">Sporulation</keyword>
<dbReference type="GO" id="GO:0030420">
    <property type="term" value="P:establishment of competence for transformation"/>
    <property type="evidence" value="ECO:0007669"/>
    <property type="project" value="UniProtKB-KW"/>
</dbReference>
<dbReference type="Pfam" id="PF01510">
    <property type="entry name" value="Amidase_2"/>
    <property type="match status" value="1"/>
</dbReference>
<evidence type="ECO:0000259" key="8">
    <source>
        <dbReference type="SMART" id="SM00644"/>
    </source>
</evidence>
<dbReference type="PANTHER" id="PTHR30417">
    <property type="entry name" value="N-ACETYLMURAMOYL-L-ALANINE AMIDASE AMID"/>
    <property type="match status" value="1"/>
</dbReference>
<dbReference type="EC" id="3.5.1.28" evidence="3"/>
<gene>
    <name evidence="9" type="ORF">EX87_19780</name>
</gene>
<keyword evidence="4" id="KW-0378">Hydrolase</keyword>
<dbReference type="GO" id="GO:0071555">
    <property type="term" value="P:cell wall organization"/>
    <property type="evidence" value="ECO:0007669"/>
    <property type="project" value="UniProtKB-KW"/>
</dbReference>
<evidence type="ECO:0000313" key="9">
    <source>
        <dbReference type="EMBL" id="AKF95843.1"/>
    </source>
</evidence>
<evidence type="ECO:0000256" key="2">
    <source>
        <dbReference type="ARBA" id="ARBA00007553"/>
    </source>
</evidence>
<dbReference type="CDD" id="cd06583">
    <property type="entry name" value="PGRP"/>
    <property type="match status" value="1"/>
</dbReference>
<accession>A0A0F7EJU4</accession>
<dbReference type="GO" id="GO:0009254">
    <property type="term" value="P:peptidoglycan turnover"/>
    <property type="evidence" value="ECO:0007669"/>
    <property type="project" value="TreeGrafter"/>
</dbReference>
<keyword evidence="7" id="KW-0961">Cell wall biogenesis/degradation</keyword>
<comment type="similarity">
    <text evidence="2">Belongs to the N-acetylmuramoyl-L-alanine amidase 2 family.</text>
</comment>
<dbReference type="InterPro" id="IPR002502">
    <property type="entry name" value="Amidase_domain"/>
</dbReference>
<name>A0A0F7EJU4_BRELA</name>
<dbReference type="PANTHER" id="PTHR30417:SF11">
    <property type="entry name" value="N-ACETYLMURAMOYL-L-ALANINE AMIDASE XLYA"/>
    <property type="match status" value="1"/>
</dbReference>
<organism evidence="9">
    <name type="scientific">Brevibacillus laterosporus</name>
    <name type="common">Bacillus laterosporus</name>
    <dbReference type="NCBI Taxonomy" id="1465"/>
    <lineage>
        <taxon>Bacteria</taxon>
        <taxon>Bacillati</taxon>
        <taxon>Bacillota</taxon>
        <taxon>Bacilli</taxon>
        <taxon>Bacillales</taxon>
        <taxon>Paenibacillaceae</taxon>
        <taxon>Brevibacillus</taxon>
    </lineage>
</organism>
<dbReference type="GO" id="GO:0008745">
    <property type="term" value="F:N-acetylmuramoyl-L-alanine amidase activity"/>
    <property type="evidence" value="ECO:0007669"/>
    <property type="project" value="UniProtKB-EC"/>
</dbReference>
<feature type="domain" description="N-acetylmuramoyl-L-alanine amidase" evidence="8">
    <location>
        <begin position="13"/>
        <end position="144"/>
    </location>
</feature>
<dbReference type="InterPro" id="IPR051206">
    <property type="entry name" value="NAMLAA_amidase_2"/>
</dbReference>
<evidence type="ECO:0000256" key="3">
    <source>
        <dbReference type="ARBA" id="ARBA00011901"/>
    </source>
</evidence>
<dbReference type="EMBL" id="CP011076">
    <property type="protein sequence ID" value="AKF95843.1"/>
    <property type="molecule type" value="Genomic_DNA"/>
</dbReference>
<protein>
    <recommendedName>
        <fullName evidence="3">N-acetylmuramoyl-L-alanine amidase</fullName>
        <ecNumber evidence="3">3.5.1.28</ecNumber>
    </recommendedName>
</protein>
<dbReference type="SMART" id="SM00644">
    <property type="entry name" value="Ami_2"/>
    <property type="match status" value="1"/>
</dbReference>
<evidence type="ECO:0000256" key="7">
    <source>
        <dbReference type="ARBA" id="ARBA00023316"/>
    </source>
</evidence>
<evidence type="ECO:0000256" key="5">
    <source>
        <dbReference type="ARBA" id="ARBA00022969"/>
    </source>
</evidence>
<dbReference type="SUPFAM" id="SSF55846">
    <property type="entry name" value="N-acetylmuramoyl-L-alanine amidase-like"/>
    <property type="match status" value="1"/>
</dbReference>
<evidence type="ECO:0000256" key="4">
    <source>
        <dbReference type="ARBA" id="ARBA00022801"/>
    </source>
</evidence>
<keyword evidence="9" id="KW-0614">Plasmid</keyword>
<dbReference type="AlphaFoldDB" id="A0A0F7EJU4"/>
<dbReference type="RefSeq" id="WP_031415001.1">
    <property type="nucleotide sequence ID" value="NZ_CP011076.1"/>
</dbReference>
<geneLocation type="plasmid" evidence="9">
    <name>unnamed2</name>
</geneLocation>
<dbReference type="GO" id="GO:0030435">
    <property type="term" value="P:sporulation resulting in formation of a cellular spore"/>
    <property type="evidence" value="ECO:0007669"/>
    <property type="project" value="UniProtKB-KW"/>
</dbReference>
<reference evidence="9" key="1">
    <citation type="submission" date="2015-03" db="EMBL/GenBank/DDBJ databases">
        <title>MIGS Cultured Bacterial/Archaeal sample from Brevibacillus laterosporus.</title>
        <authorList>
            <person name="Zeng D."/>
            <person name="Zhu L."/>
            <person name="Dong G."/>
            <person name="Ye W."/>
            <person name="Ren D."/>
            <person name="Wu L."/>
            <person name="Xu J."/>
            <person name="Li G."/>
            <person name="Guo L."/>
        </authorList>
    </citation>
    <scope>NUCLEOTIDE SEQUENCE</scope>
    <source>
        <strain evidence="9">B9</strain>
        <plasmid evidence="9">unnamed2</plasmid>
    </source>
</reference>
<dbReference type="Gene3D" id="3.40.80.10">
    <property type="entry name" value="Peptidoglycan recognition protein-like"/>
    <property type="match status" value="1"/>
</dbReference>
<dbReference type="InterPro" id="IPR036505">
    <property type="entry name" value="Amidase/PGRP_sf"/>
</dbReference>
<comment type="catalytic activity">
    <reaction evidence="1">
        <text>Hydrolyzes the link between N-acetylmuramoyl residues and L-amino acid residues in certain cell-wall glycopeptides.</text>
        <dbReference type="EC" id="3.5.1.28"/>
    </reaction>
</comment>